<proteinExistence type="predicted"/>
<sequence>MHVFFQIQVVENYFCCFSATQSTRTCTHATGPREVSRLFFHLWKTPRAFRNFCLSLCMCLSYLSKHKYIRIYIVYMHLYACILRKLRKYVCAHSYLRRERS</sequence>
<organism evidence="1 2">
    <name type="scientific">Toxoplasma gondii RUB</name>
    <dbReference type="NCBI Taxonomy" id="935652"/>
    <lineage>
        <taxon>Eukaryota</taxon>
        <taxon>Sar</taxon>
        <taxon>Alveolata</taxon>
        <taxon>Apicomplexa</taxon>
        <taxon>Conoidasida</taxon>
        <taxon>Coccidia</taxon>
        <taxon>Eucoccidiorida</taxon>
        <taxon>Eimeriorina</taxon>
        <taxon>Sarcocystidae</taxon>
        <taxon>Toxoplasma</taxon>
    </lineage>
</organism>
<reference evidence="1 2" key="1">
    <citation type="submission" date="2014-05" db="EMBL/GenBank/DDBJ databases">
        <authorList>
            <person name="Sibley D."/>
            <person name="Venepally P."/>
            <person name="Karamycheva S."/>
            <person name="Hadjithomas M."/>
            <person name="Khan A."/>
            <person name="Brunk B."/>
            <person name="Roos D."/>
            <person name="Caler E."/>
            <person name="Lorenzi H."/>
        </authorList>
    </citation>
    <scope>NUCLEOTIDE SEQUENCE [LARGE SCALE GENOMIC DNA]</scope>
    <source>
        <strain evidence="1 2">RUB</strain>
    </source>
</reference>
<evidence type="ECO:0000313" key="2">
    <source>
        <dbReference type="Proteomes" id="UP000028834"/>
    </source>
</evidence>
<name>A0A086LIU2_TOXGO</name>
<accession>A0A086LIU2</accession>
<protein>
    <submittedName>
        <fullName evidence="1">Uncharacterized protein</fullName>
    </submittedName>
</protein>
<dbReference type="VEuPathDB" id="ToxoDB:TGRUB_434470"/>
<comment type="caution">
    <text evidence="1">The sequence shown here is derived from an EMBL/GenBank/DDBJ whole genome shotgun (WGS) entry which is preliminary data.</text>
</comment>
<evidence type="ECO:0000313" key="1">
    <source>
        <dbReference type="EMBL" id="KFG56560.1"/>
    </source>
</evidence>
<dbReference type="AlphaFoldDB" id="A0A086LIU2"/>
<dbReference type="EMBL" id="AFYV02003212">
    <property type="protein sequence ID" value="KFG56560.1"/>
    <property type="molecule type" value="Genomic_DNA"/>
</dbReference>
<dbReference type="Proteomes" id="UP000028834">
    <property type="component" value="Unassembled WGS sequence"/>
</dbReference>
<gene>
    <name evidence="1" type="ORF">TGRUB_434470</name>
</gene>